<keyword evidence="1" id="KW-0456">Lyase</keyword>
<dbReference type="OrthoDB" id="8717683at2"/>
<evidence type="ECO:0000313" key="1">
    <source>
        <dbReference type="EMBL" id="RRS04250.1"/>
    </source>
</evidence>
<dbReference type="AlphaFoldDB" id="A0A426VBV8"/>
<dbReference type="SUPFAM" id="SSF48256">
    <property type="entry name" value="Citrate synthase"/>
    <property type="match status" value="1"/>
</dbReference>
<name>A0A426VBV8_9BURK</name>
<gene>
    <name evidence="1" type="ORF">EIP75_10130</name>
</gene>
<dbReference type="Proteomes" id="UP000269265">
    <property type="component" value="Unassembled WGS sequence"/>
</dbReference>
<reference evidence="1 2" key="1">
    <citation type="submission" date="2018-12" db="EMBL/GenBank/DDBJ databases">
        <title>The whole draft genome of Aquabacterium sp. SJQ9.</title>
        <authorList>
            <person name="Sun L."/>
            <person name="Gao X."/>
            <person name="Chen W."/>
            <person name="Huang K."/>
        </authorList>
    </citation>
    <scope>NUCLEOTIDE SEQUENCE [LARGE SCALE GENOMIC DNA]</scope>
    <source>
        <strain evidence="1 2">SJQ9</strain>
    </source>
</reference>
<organism evidence="1 2">
    <name type="scientific">Aquabacterium soli</name>
    <dbReference type="NCBI Taxonomy" id="2493092"/>
    <lineage>
        <taxon>Bacteria</taxon>
        <taxon>Pseudomonadati</taxon>
        <taxon>Pseudomonadota</taxon>
        <taxon>Betaproteobacteria</taxon>
        <taxon>Burkholderiales</taxon>
        <taxon>Aquabacterium</taxon>
    </lineage>
</organism>
<dbReference type="InterPro" id="IPR036969">
    <property type="entry name" value="Citrate_synthase_sf"/>
</dbReference>
<sequence length="270" mass="29055">MSVSPIHTRIWQETPEADNPFATRTARCHGYDVYGAMLGRAGWAEMVYLLFRGEAPQPWQARVMDMLAVALANAGPRDPAVHAAMGGGIGGSTAASSLMAALAVGAGQVGGAREVFLAVRDWRDCGCDLPAWRERIAARPDNGDDVWPTPEHTPGFDVHGVSTPLIVQQALDALARDSQGPRLAWLQSHRLLLEEAARSPLAMTGVAAAALADLGFEPAQAEMLFLLLRLPGAAAHVLEQEGNSYKRFPFYPLDLEDDPARRGQTLETLP</sequence>
<dbReference type="RefSeq" id="WP_125243156.1">
    <property type="nucleotide sequence ID" value="NZ_RSED01000007.1"/>
</dbReference>
<accession>A0A426VBV8</accession>
<dbReference type="EMBL" id="RSED01000007">
    <property type="protein sequence ID" value="RRS04250.1"/>
    <property type="molecule type" value="Genomic_DNA"/>
</dbReference>
<protein>
    <submittedName>
        <fullName evidence="1">Citryl-CoA lyase</fullName>
    </submittedName>
</protein>
<evidence type="ECO:0000313" key="2">
    <source>
        <dbReference type="Proteomes" id="UP000269265"/>
    </source>
</evidence>
<comment type="caution">
    <text evidence="1">The sequence shown here is derived from an EMBL/GenBank/DDBJ whole genome shotgun (WGS) entry which is preliminary data.</text>
</comment>
<keyword evidence="2" id="KW-1185">Reference proteome</keyword>
<proteinExistence type="predicted"/>
<dbReference type="GO" id="GO:0046912">
    <property type="term" value="F:acyltransferase activity, acyl groups converted into alkyl on transfer"/>
    <property type="evidence" value="ECO:0007669"/>
    <property type="project" value="InterPro"/>
</dbReference>
<dbReference type="GO" id="GO:0016829">
    <property type="term" value="F:lyase activity"/>
    <property type="evidence" value="ECO:0007669"/>
    <property type="project" value="UniProtKB-KW"/>
</dbReference>